<dbReference type="EMBL" id="JACCFL010000001">
    <property type="protein sequence ID" value="NYJ25707.1"/>
    <property type="molecule type" value="Genomic_DNA"/>
</dbReference>
<dbReference type="Pfam" id="PF12833">
    <property type="entry name" value="HTH_18"/>
    <property type="match status" value="1"/>
</dbReference>
<dbReference type="Gene3D" id="1.10.10.60">
    <property type="entry name" value="Homeodomain-like"/>
    <property type="match status" value="1"/>
</dbReference>
<dbReference type="InterPro" id="IPR018060">
    <property type="entry name" value="HTH_AraC"/>
</dbReference>
<protein>
    <submittedName>
        <fullName evidence="5">AraC-like DNA-binding protein</fullName>
    </submittedName>
</protein>
<dbReference type="InterPro" id="IPR009057">
    <property type="entry name" value="Homeodomain-like_sf"/>
</dbReference>
<comment type="caution">
    <text evidence="5">The sequence shown here is derived from an EMBL/GenBank/DDBJ whole genome shotgun (WGS) entry which is preliminary data.</text>
</comment>
<evidence type="ECO:0000256" key="1">
    <source>
        <dbReference type="ARBA" id="ARBA00023015"/>
    </source>
</evidence>
<evidence type="ECO:0000256" key="3">
    <source>
        <dbReference type="ARBA" id="ARBA00023163"/>
    </source>
</evidence>
<dbReference type="PROSITE" id="PS01124">
    <property type="entry name" value="HTH_ARAC_FAMILY_2"/>
    <property type="match status" value="1"/>
</dbReference>
<proteinExistence type="predicted"/>
<keyword evidence="2 5" id="KW-0238">DNA-binding</keyword>
<name>A0A853CYP2_9MICO</name>
<dbReference type="RefSeq" id="WP_179608568.1">
    <property type="nucleotide sequence ID" value="NZ_BAABEH010000001.1"/>
</dbReference>
<keyword evidence="1" id="KW-0805">Transcription regulation</keyword>
<evidence type="ECO:0000313" key="6">
    <source>
        <dbReference type="Proteomes" id="UP000578352"/>
    </source>
</evidence>
<dbReference type="SMART" id="SM00342">
    <property type="entry name" value="HTH_ARAC"/>
    <property type="match status" value="1"/>
</dbReference>
<dbReference type="InterPro" id="IPR050204">
    <property type="entry name" value="AraC_XylS_family_regulators"/>
</dbReference>
<dbReference type="GO" id="GO:0003700">
    <property type="term" value="F:DNA-binding transcription factor activity"/>
    <property type="evidence" value="ECO:0007669"/>
    <property type="project" value="InterPro"/>
</dbReference>
<evidence type="ECO:0000313" key="5">
    <source>
        <dbReference type="EMBL" id="NYJ25707.1"/>
    </source>
</evidence>
<evidence type="ECO:0000259" key="4">
    <source>
        <dbReference type="PROSITE" id="PS01124"/>
    </source>
</evidence>
<evidence type="ECO:0000256" key="2">
    <source>
        <dbReference type="ARBA" id="ARBA00023125"/>
    </source>
</evidence>
<keyword evidence="3" id="KW-0804">Transcription</keyword>
<sequence length="314" mass="34591">MGSPTDHTPSTYFERRFRSRDRDETQEWLAGHYGRVDLGRRFSGYAEHVVGDDRFLLADAAMLGELRCVVDPDVLLVSTGTPGSGWEVGEDTGSFAAEPVVFQPGESSVHRLADTEGRAVAFRIPELTRTARLLYAQEDLELRFDGPRPVNARRAAYWLAALEVARRERRTGALSNDSMRATTYRQLAIAALETFRLVGDRRELRLSAERRARVYRVGAQYLRDHAAAPVTIEDAASAAGASTGELVLAFHSQSDGVGPTAYLRRSRLNGAHDQLTSTGETIRTVAAKWGFSSEAAFVRHYRDEYGADPVGSGA</sequence>
<dbReference type="PANTHER" id="PTHR46796">
    <property type="entry name" value="HTH-TYPE TRANSCRIPTIONAL ACTIVATOR RHAS-RELATED"/>
    <property type="match status" value="1"/>
</dbReference>
<dbReference type="Proteomes" id="UP000578352">
    <property type="component" value="Unassembled WGS sequence"/>
</dbReference>
<reference evidence="5 6" key="1">
    <citation type="submission" date="2020-07" db="EMBL/GenBank/DDBJ databases">
        <title>Sequencing the genomes of 1000 actinobacteria strains.</title>
        <authorList>
            <person name="Klenk H.-P."/>
        </authorList>
    </citation>
    <scope>NUCLEOTIDE SEQUENCE [LARGE SCALE GENOMIC DNA]</scope>
    <source>
        <strain evidence="5 6">DSM 15165</strain>
    </source>
</reference>
<dbReference type="AlphaFoldDB" id="A0A853CYP2"/>
<gene>
    <name evidence="5" type="ORF">HNR13_003994</name>
</gene>
<organism evidence="5 6">
    <name type="scientific">Leifsonia shinshuensis</name>
    <dbReference type="NCBI Taxonomy" id="150026"/>
    <lineage>
        <taxon>Bacteria</taxon>
        <taxon>Bacillati</taxon>
        <taxon>Actinomycetota</taxon>
        <taxon>Actinomycetes</taxon>
        <taxon>Micrococcales</taxon>
        <taxon>Microbacteriaceae</taxon>
        <taxon>Leifsonia</taxon>
    </lineage>
</organism>
<dbReference type="GO" id="GO:0043565">
    <property type="term" value="F:sequence-specific DNA binding"/>
    <property type="evidence" value="ECO:0007669"/>
    <property type="project" value="InterPro"/>
</dbReference>
<feature type="domain" description="HTH araC/xylS-type" evidence="4">
    <location>
        <begin position="216"/>
        <end position="314"/>
    </location>
</feature>
<dbReference type="PANTHER" id="PTHR46796:SF12">
    <property type="entry name" value="HTH-TYPE DNA-BINDING TRANSCRIPTIONAL ACTIVATOR EUTR"/>
    <property type="match status" value="1"/>
</dbReference>
<dbReference type="SUPFAM" id="SSF46689">
    <property type="entry name" value="Homeodomain-like"/>
    <property type="match status" value="1"/>
</dbReference>
<accession>A0A853CYP2</accession>